<name>A0ABS6V7F0_9SPHN</name>
<dbReference type="Pfam" id="PF18912">
    <property type="entry name" value="DZR_2"/>
    <property type="match status" value="1"/>
</dbReference>
<protein>
    <submittedName>
        <fullName evidence="3">ComF family protein</fullName>
    </submittedName>
</protein>
<dbReference type="InterPro" id="IPR051910">
    <property type="entry name" value="ComF/GntX_DNA_util-trans"/>
</dbReference>
<dbReference type="Pfam" id="PF00156">
    <property type="entry name" value="Pribosyltran"/>
    <property type="match status" value="1"/>
</dbReference>
<dbReference type="EMBL" id="JAHVAH010000001">
    <property type="protein sequence ID" value="MBW0145502.1"/>
    <property type="molecule type" value="Genomic_DNA"/>
</dbReference>
<evidence type="ECO:0000313" key="3">
    <source>
        <dbReference type="EMBL" id="MBW0145502.1"/>
    </source>
</evidence>
<gene>
    <name evidence="3" type="ORF">KTQ36_09370</name>
</gene>
<organism evidence="3 4">
    <name type="scientific">Sphingomicrobium clamense</name>
    <dbReference type="NCBI Taxonomy" id="2851013"/>
    <lineage>
        <taxon>Bacteria</taxon>
        <taxon>Pseudomonadati</taxon>
        <taxon>Pseudomonadota</taxon>
        <taxon>Alphaproteobacteria</taxon>
        <taxon>Sphingomonadales</taxon>
        <taxon>Sphingomonadaceae</taxon>
        <taxon>Sphingomicrobium</taxon>
    </lineage>
</organism>
<dbReference type="PANTHER" id="PTHR47505">
    <property type="entry name" value="DNA UTILIZATION PROTEIN YHGH"/>
    <property type="match status" value="1"/>
</dbReference>
<evidence type="ECO:0000259" key="2">
    <source>
        <dbReference type="Pfam" id="PF18912"/>
    </source>
</evidence>
<sequence>MAATILHRARNAVLNFVLPPRCAGCGDVVGTVGDFCAECWGKIDWLGSGCCERCAAPLEGGEHDICLPCEAKPPLIEKTRAAVRYDDLTRSLALKLKYGRRVGLAKVMGMAMARQVDTSDRPILVPVPLHRWRLWKRGFNQSALLAHEVGRRSNVEVVPDLLQRKRATVPMTNMSTSQRIRNVRGAMAMSPGADVEGRRVILVDDVRTSGATLEACARPLLKAGARRVEAILWARVVRPRDITRS</sequence>
<comment type="caution">
    <text evidence="3">The sequence shown here is derived from an EMBL/GenBank/DDBJ whole genome shotgun (WGS) entry which is preliminary data.</text>
</comment>
<feature type="domain" description="Double zinc ribbon" evidence="2">
    <location>
        <begin position="13"/>
        <end position="69"/>
    </location>
</feature>
<dbReference type="CDD" id="cd06223">
    <property type="entry name" value="PRTases_typeI"/>
    <property type="match status" value="1"/>
</dbReference>
<evidence type="ECO:0000313" key="4">
    <source>
        <dbReference type="Proteomes" id="UP000698028"/>
    </source>
</evidence>
<dbReference type="InterPro" id="IPR000836">
    <property type="entry name" value="PRTase_dom"/>
</dbReference>
<evidence type="ECO:0000259" key="1">
    <source>
        <dbReference type="Pfam" id="PF00156"/>
    </source>
</evidence>
<dbReference type="PANTHER" id="PTHR47505:SF1">
    <property type="entry name" value="DNA UTILIZATION PROTEIN YHGH"/>
    <property type="match status" value="1"/>
</dbReference>
<reference evidence="3 4" key="1">
    <citation type="submission" date="2021-07" db="EMBL/GenBank/DDBJ databases">
        <title>The draft genome sequence of Sphingomicrobium sp. B8.</title>
        <authorList>
            <person name="Mu L."/>
        </authorList>
    </citation>
    <scope>NUCLEOTIDE SEQUENCE [LARGE SCALE GENOMIC DNA]</scope>
    <source>
        <strain evidence="3 4">B8</strain>
    </source>
</reference>
<proteinExistence type="predicted"/>
<accession>A0ABS6V7F0</accession>
<feature type="domain" description="Phosphoribosyltransferase" evidence="1">
    <location>
        <begin position="154"/>
        <end position="232"/>
    </location>
</feature>
<dbReference type="RefSeq" id="WP_218633402.1">
    <property type="nucleotide sequence ID" value="NZ_JAHVAH010000001.1"/>
</dbReference>
<dbReference type="InterPro" id="IPR044005">
    <property type="entry name" value="DZR_2"/>
</dbReference>
<dbReference type="Proteomes" id="UP000698028">
    <property type="component" value="Unassembled WGS sequence"/>
</dbReference>
<keyword evidence="4" id="KW-1185">Reference proteome</keyword>